<organism evidence="2">
    <name type="scientific">Opuntia streptacantha</name>
    <name type="common">Prickly pear cactus</name>
    <name type="synonym">Opuntia cardona</name>
    <dbReference type="NCBI Taxonomy" id="393608"/>
    <lineage>
        <taxon>Eukaryota</taxon>
        <taxon>Viridiplantae</taxon>
        <taxon>Streptophyta</taxon>
        <taxon>Embryophyta</taxon>
        <taxon>Tracheophyta</taxon>
        <taxon>Spermatophyta</taxon>
        <taxon>Magnoliopsida</taxon>
        <taxon>eudicotyledons</taxon>
        <taxon>Gunneridae</taxon>
        <taxon>Pentapetalae</taxon>
        <taxon>Caryophyllales</taxon>
        <taxon>Cactineae</taxon>
        <taxon>Cactaceae</taxon>
        <taxon>Opuntioideae</taxon>
        <taxon>Opuntia</taxon>
    </lineage>
</organism>
<evidence type="ECO:0000313" key="2">
    <source>
        <dbReference type="EMBL" id="MBA4646514.1"/>
    </source>
</evidence>
<proteinExistence type="predicted"/>
<dbReference type="Pfam" id="PF14244">
    <property type="entry name" value="Retrotran_gag_3"/>
    <property type="match status" value="1"/>
</dbReference>
<feature type="domain" description="Retrotransposon Copia-like N-terminal" evidence="1">
    <location>
        <begin position="27"/>
        <end position="74"/>
    </location>
</feature>
<dbReference type="AlphaFoldDB" id="A0A7C8ZM40"/>
<dbReference type="EMBL" id="GISG01146610">
    <property type="protein sequence ID" value="MBA4646514.1"/>
    <property type="molecule type" value="Transcribed_RNA"/>
</dbReference>
<protein>
    <recommendedName>
        <fullName evidence="1">Retrotransposon Copia-like N-terminal domain-containing protein</fullName>
    </recommendedName>
</protein>
<dbReference type="EMBL" id="GISG01146611">
    <property type="protein sequence ID" value="MBA4646515.1"/>
    <property type="molecule type" value="Transcribed_RNA"/>
</dbReference>
<dbReference type="InterPro" id="IPR029472">
    <property type="entry name" value="Copia-like_N"/>
</dbReference>
<evidence type="ECO:0000259" key="1">
    <source>
        <dbReference type="Pfam" id="PF14244"/>
    </source>
</evidence>
<dbReference type="PANTHER" id="PTHR37610">
    <property type="entry name" value="CCHC-TYPE DOMAIN-CONTAINING PROTEIN"/>
    <property type="match status" value="1"/>
</dbReference>
<sequence length="139" mass="15849">MNPEEAAQTETVNTAFHTDPSHVLFLHPSDNPNNILVSELLNGKNYGTWKKSVEIALIAKNKLDFVLGSCPRPEAPSPLLHQWDRCDKMVISWLLHAVEKRISDSILFSNSSRQIWLDLEQRFGQSVTWPWKEQAVGEL</sequence>
<reference evidence="2" key="2">
    <citation type="submission" date="2020-07" db="EMBL/GenBank/DDBJ databases">
        <authorList>
            <person name="Vera ALvarez R."/>
            <person name="Arias-Moreno D.M."/>
            <person name="Jimenez-Jacinto V."/>
            <person name="Jimenez-Bremont J.F."/>
            <person name="Swaminathan K."/>
            <person name="Moose S.P."/>
            <person name="Guerrero-Gonzalez M.L."/>
            <person name="Marino-Ramirez L."/>
            <person name="Landsman D."/>
            <person name="Rodriguez-Kessler M."/>
            <person name="Delgado-Sanchez P."/>
        </authorList>
    </citation>
    <scope>NUCLEOTIDE SEQUENCE</scope>
    <source>
        <tissue evidence="2">Cladode</tissue>
    </source>
</reference>
<name>A0A7C8ZM40_OPUST</name>
<accession>A0A7C8ZM40</accession>
<reference evidence="2" key="1">
    <citation type="journal article" date="2013" name="J. Plant Res.">
        <title>Effect of fungi and light on seed germination of three Opuntia species from semiarid lands of central Mexico.</title>
        <authorList>
            <person name="Delgado-Sanchez P."/>
            <person name="Jimenez-Bremont J.F."/>
            <person name="Guerrero-Gonzalez Mde L."/>
            <person name="Flores J."/>
        </authorList>
    </citation>
    <scope>NUCLEOTIDE SEQUENCE</scope>
    <source>
        <tissue evidence="2">Cladode</tissue>
    </source>
</reference>
<dbReference type="PANTHER" id="PTHR37610:SF6">
    <property type="entry name" value="GAG-POLYPEPTIDE OF LTR COPIA-TYPE-RELATED"/>
    <property type="match status" value="1"/>
</dbReference>